<keyword evidence="3 6" id="KW-0732">Signal</keyword>
<dbReference type="PANTHER" id="PTHR24365">
    <property type="entry name" value="TOLL-LIKE RECEPTOR"/>
    <property type="match status" value="1"/>
</dbReference>
<dbReference type="GeneID" id="106469179"/>
<evidence type="ECO:0000256" key="3">
    <source>
        <dbReference type="ARBA" id="ARBA00022729"/>
    </source>
</evidence>
<comment type="subcellular location">
    <subcellularLocation>
        <location evidence="1">Membrane</location>
        <topology evidence="1">Single-pass membrane protein</topology>
    </subcellularLocation>
</comment>
<feature type="signal peptide" evidence="6">
    <location>
        <begin position="1"/>
        <end position="24"/>
    </location>
</feature>
<name>A0ABM1BMP5_LIMPO</name>
<proteinExistence type="predicted"/>
<evidence type="ECO:0000313" key="7">
    <source>
        <dbReference type="Proteomes" id="UP000694941"/>
    </source>
</evidence>
<dbReference type="Proteomes" id="UP000694941">
    <property type="component" value="Unplaced"/>
</dbReference>
<organism evidence="7 8">
    <name type="scientific">Limulus polyphemus</name>
    <name type="common">Atlantic horseshoe crab</name>
    <dbReference type="NCBI Taxonomy" id="6850"/>
    <lineage>
        <taxon>Eukaryota</taxon>
        <taxon>Metazoa</taxon>
        <taxon>Ecdysozoa</taxon>
        <taxon>Arthropoda</taxon>
        <taxon>Chelicerata</taxon>
        <taxon>Merostomata</taxon>
        <taxon>Xiphosura</taxon>
        <taxon>Limulidae</taxon>
        <taxon>Limulus</taxon>
    </lineage>
</organism>
<evidence type="ECO:0000313" key="8">
    <source>
        <dbReference type="RefSeq" id="XP_013785098.2"/>
    </source>
</evidence>
<accession>A0ABM1BMP5</accession>
<keyword evidence="5" id="KW-0472">Membrane</keyword>
<evidence type="ECO:0000256" key="4">
    <source>
        <dbReference type="ARBA" id="ARBA00022989"/>
    </source>
</evidence>
<dbReference type="RefSeq" id="XP_013785098.2">
    <property type="nucleotide sequence ID" value="XM_013929644.2"/>
</dbReference>
<evidence type="ECO:0000256" key="1">
    <source>
        <dbReference type="ARBA" id="ARBA00004167"/>
    </source>
</evidence>
<evidence type="ECO:0000256" key="6">
    <source>
        <dbReference type="SAM" id="SignalP"/>
    </source>
</evidence>
<protein>
    <submittedName>
        <fullName evidence="8">SLIT and NTRK-like protein 2</fullName>
    </submittedName>
</protein>
<evidence type="ECO:0000256" key="2">
    <source>
        <dbReference type="ARBA" id="ARBA00022692"/>
    </source>
</evidence>
<dbReference type="Gene3D" id="3.80.10.10">
    <property type="entry name" value="Ribonuclease Inhibitor"/>
    <property type="match status" value="1"/>
</dbReference>
<keyword evidence="7" id="KW-1185">Reference proteome</keyword>
<dbReference type="Pfam" id="PF13855">
    <property type="entry name" value="LRR_8"/>
    <property type="match status" value="1"/>
</dbReference>
<sequence>MWNSKRLVFLSVVVSVTVIRFYNAETLQCDNSIHNCKIVCLSDNIENDIKLECSLLPRFNNSLLEIFNYNLKLVELQIRNSDLREIKHFANVQLEDLRSMSFFASNIDQEALSAILMSTPNLKHLILEEENLQQVKSANFPEAFGETLETLVLNNDNINEIEISAFEAFKGSLKTLELRGNKLVNIPEAIYGSKVLELLDLNNNNKIKSVSNKDVNTLKTLDNLKTLRMNDLECECEIEKGSFFQWVVQKKSLEVECASPKKLKFKKLDQLTKKDLCDSAASANAMASLVVSVLITVKLLN</sequence>
<keyword evidence="2" id="KW-0812">Transmembrane</keyword>
<keyword evidence="4" id="KW-1133">Transmembrane helix</keyword>
<reference evidence="8" key="1">
    <citation type="submission" date="2025-08" db="UniProtKB">
        <authorList>
            <consortium name="RefSeq"/>
        </authorList>
    </citation>
    <scope>IDENTIFICATION</scope>
    <source>
        <tissue evidence="8">Muscle</tissue>
    </source>
</reference>
<dbReference type="PANTHER" id="PTHR24365:SF541">
    <property type="entry name" value="PROTEIN TOLL-RELATED"/>
    <property type="match status" value="1"/>
</dbReference>
<evidence type="ECO:0000256" key="5">
    <source>
        <dbReference type="ARBA" id="ARBA00023136"/>
    </source>
</evidence>
<gene>
    <name evidence="8" type="primary">LOC106469179</name>
</gene>
<feature type="chain" id="PRO_5047358093" evidence="6">
    <location>
        <begin position="25"/>
        <end position="301"/>
    </location>
</feature>
<dbReference type="InterPro" id="IPR032675">
    <property type="entry name" value="LRR_dom_sf"/>
</dbReference>
<dbReference type="InterPro" id="IPR001611">
    <property type="entry name" value="Leu-rich_rpt"/>
</dbReference>
<dbReference type="SUPFAM" id="SSF52058">
    <property type="entry name" value="L domain-like"/>
    <property type="match status" value="1"/>
</dbReference>